<dbReference type="InterPro" id="IPR040390">
    <property type="entry name" value="TIFY/JAZ"/>
</dbReference>
<dbReference type="GO" id="GO:0031347">
    <property type="term" value="P:regulation of defense response"/>
    <property type="evidence" value="ECO:0007669"/>
    <property type="project" value="UniProtKB-UniRule"/>
</dbReference>
<dbReference type="GO" id="GO:0009611">
    <property type="term" value="P:response to wounding"/>
    <property type="evidence" value="ECO:0007669"/>
    <property type="project" value="UniProtKB-UniRule"/>
</dbReference>
<comment type="subcellular location">
    <subcellularLocation>
        <location evidence="4">Nucleus</location>
    </subcellularLocation>
</comment>
<gene>
    <name evidence="6" type="primary">TIFY9</name>
    <name evidence="6" type="ORF">AXF42_Ash002190</name>
</gene>
<dbReference type="STRING" id="1088818.A0A2I0AMU9"/>
<keyword evidence="4" id="KW-0539">Nucleus</keyword>
<evidence type="ECO:0000313" key="7">
    <source>
        <dbReference type="Proteomes" id="UP000236161"/>
    </source>
</evidence>
<accession>A0A2I0AMU9</accession>
<dbReference type="OrthoDB" id="1914366at2759"/>
<dbReference type="EMBL" id="KZ451969">
    <property type="protein sequence ID" value="PKA56887.1"/>
    <property type="molecule type" value="Genomic_DNA"/>
</dbReference>
<organism evidence="6 7">
    <name type="scientific">Apostasia shenzhenica</name>
    <dbReference type="NCBI Taxonomy" id="1088818"/>
    <lineage>
        <taxon>Eukaryota</taxon>
        <taxon>Viridiplantae</taxon>
        <taxon>Streptophyta</taxon>
        <taxon>Embryophyta</taxon>
        <taxon>Tracheophyta</taxon>
        <taxon>Spermatophyta</taxon>
        <taxon>Magnoliopsida</taxon>
        <taxon>Liliopsida</taxon>
        <taxon>Asparagales</taxon>
        <taxon>Orchidaceae</taxon>
        <taxon>Apostasioideae</taxon>
        <taxon>Apostasia</taxon>
    </lineage>
</organism>
<dbReference type="Pfam" id="PF06200">
    <property type="entry name" value="tify"/>
    <property type="match status" value="1"/>
</dbReference>
<comment type="function">
    <text evidence="4">Repressor of jasmonate responses.</text>
</comment>
<dbReference type="GO" id="GO:2000022">
    <property type="term" value="P:regulation of jasmonic acid mediated signaling pathway"/>
    <property type="evidence" value="ECO:0007669"/>
    <property type="project" value="UniProtKB-UniRule"/>
</dbReference>
<keyword evidence="2 4" id="KW-1184">Jasmonic acid signaling pathway</keyword>
<evidence type="ECO:0000256" key="2">
    <source>
        <dbReference type="ARBA" id="ARBA00022819"/>
    </source>
</evidence>
<evidence type="ECO:0000256" key="4">
    <source>
        <dbReference type="RuleBase" id="RU369065"/>
    </source>
</evidence>
<evidence type="ECO:0000256" key="3">
    <source>
        <dbReference type="ARBA" id="ARBA00022843"/>
    </source>
</evidence>
<protein>
    <recommendedName>
        <fullName evidence="4">Protein TIFY</fullName>
    </recommendedName>
    <alternativeName>
        <fullName evidence="4">Jasmonate ZIM domain-containing protein</fullName>
    </alternativeName>
</protein>
<dbReference type="Pfam" id="PF09425">
    <property type="entry name" value="Jas_motif"/>
    <property type="match status" value="1"/>
</dbReference>
<dbReference type="GO" id="GO:0005634">
    <property type="term" value="C:nucleus"/>
    <property type="evidence" value="ECO:0007669"/>
    <property type="project" value="UniProtKB-SubCell"/>
</dbReference>
<keyword evidence="7" id="KW-1185">Reference proteome</keyword>
<dbReference type="PROSITE" id="PS51320">
    <property type="entry name" value="TIFY"/>
    <property type="match status" value="1"/>
</dbReference>
<proteinExistence type="inferred from homology"/>
<dbReference type="Proteomes" id="UP000236161">
    <property type="component" value="Unassembled WGS sequence"/>
</dbReference>
<reference evidence="6 7" key="1">
    <citation type="journal article" date="2017" name="Nature">
        <title>The Apostasia genome and the evolution of orchids.</title>
        <authorList>
            <person name="Zhang G.Q."/>
            <person name="Liu K.W."/>
            <person name="Li Z."/>
            <person name="Lohaus R."/>
            <person name="Hsiao Y.Y."/>
            <person name="Niu S.C."/>
            <person name="Wang J.Y."/>
            <person name="Lin Y.C."/>
            <person name="Xu Q."/>
            <person name="Chen L.J."/>
            <person name="Yoshida K."/>
            <person name="Fujiwara S."/>
            <person name="Wang Z.W."/>
            <person name="Zhang Y.Q."/>
            <person name="Mitsuda N."/>
            <person name="Wang M."/>
            <person name="Liu G.H."/>
            <person name="Pecoraro L."/>
            <person name="Huang H.X."/>
            <person name="Xiao X.J."/>
            <person name="Lin M."/>
            <person name="Wu X.Y."/>
            <person name="Wu W.L."/>
            <person name="Chen Y.Y."/>
            <person name="Chang S.B."/>
            <person name="Sakamoto S."/>
            <person name="Ohme-Takagi M."/>
            <person name="Yagi M."/>
            <person name="Zeng S.J."/>
            <person name="Shen C.Y."/>
            <person name="Yeh C.M."/>
            <person name="Luo Y.B."/>
            <person name="Tsai W.C."/>
            <person name="Van de Peer Y."/>
            <person name="Liu Z.J."/>
        </authorList>
    </citation>
    <scope>NUCLEOTIDE SEQUENCE [LARGE SCALE GENOMIC DNA]</scope>
    <source>
        <strain evidence="7">cv. Shenzhen</strain>
        <tissue evidence="6">Stem</tissue>
    </source>
</reference>
<dbReference type="PANTHER" id="PTHR33077:SF5">
    <property type="entry name" value="PROTEIN TIFY 9"/>
    <property type="match status" value="1"/>
</dbReference>
<sequence length="240" mass="26321">MFLVPAPILKSSRISWNRRAVSLSLSLSLSLSGTRSTSLPLFLISRRTTRIGRSTVEAMATKATMELDLLGDLQKPSADPMNTIQDMRRSISKINPDLLRSLMSAPAFARPPGMPSEASRTPPLFLPRPLPVLNPASRVDSDCSAGKALMTFFYNGMVTVFNISQGKAKIIMKMVEEENAKANMHGFESGGLLQSLHGDLPLARKKSLLRFLETRKERLAAACPYAGAKHSWPQPRSLEG</sequence>
<dbReference type="InterPro" id="IPR018467">
    <property type="entry name" value="CCT_CS"/>
</dbReference>
<evidence type="ECO:0000259" key="5">
    <source>
        <dbReference type="PROSITE" id="PS51320"/>
    </source>
</evidence>
<evidence type="ECO:0000256" key="1">
    <source>
        <dbReference type="ARBA" id="ARBA00008614"/>
    </source>
</evidence>
<feature type="domain" description="Tify" evidence="5">
    <location>
        <begin position="143"/>
        <end position="177"/>
    </location>
</feature>
<dbReference type="PANTHER" id="PTHR33077">
    <property type="entry name" value="PROTEIN TIFY 4A-RELATED-RELATED"/>
    <property type="match status" value="1"/>
</dbReference>
<name>A0A2I0AMU9_9ASPA</name>
<evidence type="ECO:0000313" key="6">
    <source>
        <dbReference type="EMBL" id="PKA56887.1"/>
    </source>
</evidence>
<keyword evidence="3" id="KW-0832">Ubl conjugation</keyword>
<comment type="domain">
    <text evidence="4">The jas domain is required for interaction with COI1.</text>
</comment>
<dbReference type="InterPro" id="IPR010399">
    <property type="entry name" value="Tify_dom"/>
</dbReference>
<dbReference type="AlphaFoldDB" id="A0A2I0AMU9"/>
<comment type="similarity">
    <text evidence="1 4">Belongs to the TIFY/JAZ family.</text>
</comment>